<evidence type="ECO:0000256" key="4">
    <source>
        <dbReference type="ARBA" id="ARBA00022801"/>
    </source>
</evidence>
<dbReference type="GO" id="GO:0005737">
    <property type="term" value="C:cytoplasm"/>
    <property type="evidence" value="ECO:0007669"/>
    <property type="project" value="InterPro"/>
</dbReference>
<evidence type="ECO:0000313" key="10">
    <source>
        <dbReference type="EMBL" id="ASP28433.1"/>
    </source>
</evidence>
<dbReference type="GO" id="GO:0006508">
    <property type="term" value="P:proteolysis"/>
    <property type="evidence" value="ECO:0007669"/>
    <property type="project" value="UniProtKB-KW"/>
</dbReference>
<dbReference type="GO" id="GO:0070006">
    <property type="term" value="F:metalloaminopeptidase activity"/>
    <property type="evidence" value="ECO:0007669"/>
    <property type="project" value="InterPro"/>
</dbReference>
<evidence type="ECO:0000256" key="6">
    <source>
        <dbReference type="ARBA" id="ARBA00049972"/>
    </source>
</evidence>
<dbReference type="PANTHER" id="PTHR11963">
    <property type="entry name" value="LEUCINE AMINOPEPTIDASE-RELATED"/>
    <property type="match status" value="1"/>
</dbReference>
<accession>A0A222EQC3</accession>
<keyword evidence="3" id="KW-0645">Protease</keyword>
<dbReference type="CDD" id="cd00433">
    <property type="entry name" value="Peptidase_M17"/>
    <property type="match status" value="1"/>
</dbReference>
<dbReference type="KEGG" id="scou:SCORR_v1c06610"/>
<dbReference type="AlphaFoldDB" id="A0A222EQC3"/>
<evidence type="ECO:0000256" key="3">
    <source>
        <dbReference type="ARBA" id="ARBA00022670"/>
    </source>
</evidence>
<dbReference type="InterPro" id="IPR011356">
    <property type="entry name" value="Leucine_aapep/pepB"/>
</dbReference>
<dbReference type="InterPro" id="IPR000819">
    <property type="entry name" value="Peptidase_M17_C"/>
</dbReference>
<name>A0A222EQC3_9MOLU</name>
<comment type="similarity">
    <text evidence="1">Belongs to the peptidase M17 family.</text>
</comment>
<comment type="function">
    <text evidence="6">Presumably involved in the processing and regular turnover of intracellular proteins. Catalyzes the removal of unsubstituted N-terminal amino acids from various peptides.</text>
</comment>
<dbReference type="Pfam" id="PF00883">
    <property type="entry name" value="Peptidase_M17"/>
    <property type="match status" value="1"/>
</dbReference>
<evidence type="ECO:0000256" key="1">
    <source>
        <dbReference type="ARBA" id="ARBA00009528"/>
    </source>
</evidence>
<sequence length="444" mass="49878">MISIQFNKQNKKNINLITIKQTESNSLQFFDNLNMYELSLNYTENISEVYERIGSIKLNKKDVVQFDLNYVRNKNNDSLIFIIETIYKNYWNLYTKKTNQKNSDINIIFVSDDIDNYIDTIIQINNLVKVVYESKNLADTDSYDDGTPIGFINKTKNLLDLKDKNVTVSILNNDDIVKNNLNLIAAVGANSKNESHLLELKYNNDSNNDYISLIGKGITFDAGGYALKSSESIRTMRLDKCGAAIVVGVFKYLVYTKAKINLVCVIPLSENILGKNSILPSQVIKSYSGKTVQIDNPDAEGRLVLADSMSYAQDKYKCKEIITIATLTGSITITLGKYMTGLFTNNYKLANNFKEIVDKTGDEVWLLPIHRENRKLVQGAELGDITNSPIKSRHGSSSQAAAFLQEFVLPNTDFIHLDIAGTAVIDNRSSGVMVRGLISYLLKK</sequence>
<feature type="domain" description="Cytosol aminopeptidase" evidence="9">
    <location>
        <begin position="144"/>
        <end position="436"/>
    </location>
</feature>
<reference evidence="10 11" key="1">
    <citation type="submission" date="2017-07" db="EMBL/GenBank/DDBJ databases">
        <title>Complete genome sequence of Spiroplasma corruscae EC-1 (DSM 19793).</title>
        <authorList>
            <person name="Tsai Y.-M."/>
            <person name="Lo W.-S."/>
            <person name="Kuo C.-H."/>
        </authorList>
    </citation>
    <scope>NUCLEOTIDE SEQUENCE [LARGE SCALE GENOMIC DNA]</scope>
    <source>
        <strain evidence="10 11">EC-1</strain>
    </source>
</reference>
<dbReference type="EMBL" id="CP022535">
    <property type="protein sequence ID" value="ASP28433.1"/>
    <property type="molecule type" value="Genomic_DNA"/>
</dbReference>
<proteinExistence type="inferred from homology"/>
<keyword evidence="2 10" id="KW-0031">Aminopeptidase</keyword>
<evidence type="ECO:0000313" key="11">
    <source>
        <dbReference type="Proteomes" id="UP000203229"/>
    </source>
</evidence>
<dbReference type="SUPFAM" id="SSF53187">
    <property type="entry name" value="Zn-dependent exopeptidases"/>
    <property type="match status" value="1"/>
</dbReference>
<gene>
    <name evidence="10" type="ORF">SCORR_v1c06610</name>
</gene>
<evidence type="ECO:0000256" key="8">
    <source>
        <dbReference type="ARBA" id="ARBA00050061"/>
    </source>
</evidence>
<dbReference type="PRINTS" id="PR00481">
    <property type="entry name" value="LAMNOPPTDASE"/>
</dbReference>
<organism evidence="10 11">
    <name type="scientific">Spiroplasma corruscae</name>
    <dbReference type="NCBI Taxonomy" id="216934"/>
    <lineage>
        <taxon>Bacteria</taxon>
        <taxon>Bacillati</taxon>
        <taxon>Mycoplasmatota</taxon>
        <taxon>Mollicutes</taxon>
        <taxon>Entomoplasmatales</taxon>
        <taxon>Spiroplasmataceae</taxon>
        <taxon>Spiroplasma</taxon>
    </lineage>
</organism>
<dbReference type="Gene3D" id="3.40.630.10">
    <property type="entry name" value="Zn peptidases"/>
    <property type="match status" value="1"/>
</dbReference>
<evidence type="ECO:0000256" key="7">
    <source>
        <dbReference type="ARBA" id="ARBA00050021"/>
    </source>
</evidence>
<keyword evidence="4" id="KW-0378">Hydrolase</keyword>
<keyword evidence="11" id="KW-1185">Reference proteome</keyword>
<evidence type="ECO:0000256" key="2">
    <source>
        <dbReference type="ARBA" id="ARBA00022438"/>
    </source>
</evidence>
<dbReference type="Proteomes" id="UP000203229">
    <property type="component" value="Chromosome"/>
</dbReference>
<evidence type="ECO:0000259" key="9">
    <source>
        <dbReference type="Pfam" id="PF00883"/>
    </source>
</evidence>
<evidence type="ECO:0000256" key="5">
    <source>
        <dbReference type="ARBA" id="ARBA00033172"/>
    </source>
</evidence>
<dbReference type="PANTHER" id="PTHR11963:SF23">
    <property type="entry name" value="CYTOSOL AMINOPEPTIDASE"/>
    <property type="match status" value="1"/>
</dbReference>
<dbReference type="GO" id="GO:0030145">
    <property type="term" value="F:manganese ion binding"/>
    <property type="evidence" value="ECO:0007669"/>
    <property type="project" value="InterPro"/>
</dbReference>
<protein>
    <recommendedName>
        <fullName evidence="7">Probable cytosol aminopeptidase</fullName>
    </recommendedName>
    <alternativeName>
        <fullName evidence="8">Leucine aminopeptidase</fullName>
    </alternativeName>
    <alternativeName>
        <fullName evidence="5">Leucyl aminopeptidase</fullName>
    </alternativeName>
</protein>